<dbReference type="Proteomes" id="UP000448943">
    <property type="component" value="Unassembled WGS sequence"/>
</dbReference>
<dbReference type="OrthoDB" id="2986513at2"/>
<dbReference type="Pfam" id="PF08812">
    <property type="entry name" value="YtxC"/>
    <property type="match status" value="1"/>
</dbReference>
<gene>
    <name evidence="1" type="ORF">ERL59_15135</name>
</gene>
<dbReference type="RefSeq" id="WP_160647087.1">
    <property type="nucleotide sequence ID" value="NZ_SIJB01000030.1"/>
</dbReference>
<evidence type="ECO:0000313" key="2">
    <source>
        <dbReference type="Proteomes" id="UP000448943"/>
    </source>
</evidence>
<dbReference type="InterPro" id="IPR014199">
    <property type="entry name" value="Spore_YtxC"/>
</dbReference>
<protein>
    <recommendedName>
        <fullName evidence="3">Sporulation protein YtxC</fullName>
    </recommendedName>
</protein>
<sequence>MDLITINMDNFSEDEIQQCYVKLQKEITLIHKKNNLKKQIIKIMKVDNNLVSTGVLPQFQLNKHAAMLYQSISQSLAHFIINDLQNILVLRLLKKEQPQFDKNEISRLNKYCSDLLNESSHSSNFIRKKYQKIEEQLYHYIEKNTQLNLDAFIRFRLQFYIQELNDVVEYAVEEYISDQQYKEFMSLLKSFVFTQEYKVPTVHIIHDGENDFLILDDDLKCLDHDDTNNEIYDKNFDDLIITKLVSLSPQKIVIHTRKPEMQVIHVIEQIFEQRTILCKRCNMCEKILSNYRKAQK</sequence>
<name>A0A6N9Q6E5_9BACL</name>
<evidence type="ECO:0000313" key="1">
    <source>
        <dbReference type="EMBL" id="NBI30281.1"/>
    </source>
</evidence>
<keyword evidence="2" id="KW-1185">Reference proteome</keyword>
<accession>A0A6N9Q6E5</accession>
<organism evidence="1 2">
    <name type="scientific">Chengkuizengella marina</name>
    <dbReference type="NCBI Taxonomy" id="2507566"/>
    <lineage>
        <taxon>Bacteria</taxon>
        <taxon>Bacillati</taxon>
        <taxon>Bacillota</taxon>
        <taxon>Bacilli</taxon>
        <taxon>Bacillales</taxon>
        <taxon>Paenibacillaceae</taxon>
        <taxon>Chengkuizengella</taxon>
    </lineage>
</organism>
<comment type="caution">
    <text evidence="1">The sequence shown here is derived from an EMBL/GenBank/DDBJ whole genome shotgun (WGS) entry which is preliminary data.</text>
</comment>
<proteinExistence type="predicted"/>
<dbReference type="AlphaFoldDB" id="A0A6N9Q6E5"/>
<evidence type="ECO:0008006" key="3">
    <source>
        <dbReference type="Google" id="ProtNLM"/>
    </source>
</evidence>
<reference evidence="1 2" key="1">
    <citation type="submission" date="2019-01" db="EMBL/GenBank/DDBJ databases">
        <title>Chengkuizengella sp. nov., isolated from deep-sea sediment of East Pacific Ocean.</title>
        <authorList>
            <person name="Yang J."/>
            <person name="Lai Q."/>
            <person name="Shao Z."/>
        </authorList>
    </citation>
    <scope>NUCLEOTIDE SEQUENCE [LARGE SCALE GENOMIC DNA]</scope>
    <source>
        <strain evidence="1 2">YPA3-1-1</strain>
    </source>
</reference>
<dbReference type="EMBL" id="SIJB01000030">
    <property type="protein sequence ID" value="NBI30281.1"/>
    <property type="molecule type" value="Genomic_DNA"/>
</dbReference>